<sequence length="190" mass="21032">MMQFAEAEGKIIRGQTQRSTVIPLHPEGNPKRTHSPGLSLNTLTLDIEEDTFSQLLMASSDSSRASSRDRPTVDRPRSSSRDRSTVDRPRSSSRDRSTVDRPRSSSRDRSTVDRPRSGFTASLDLQSKVPAGGGELSSRQQRLLLLLLLLLQEQSFSSLGANADTTLLETQDVLLDPLEGREARESQNQD</sequence>
<dbReference type="AlphaFoldDB" id="A0AAW1DX92"/>
<name>A0AAW1DX92_ZOAVI</name>
<feature type="compositionally biased region" description="Basic and acidic residues" evidence="1">
    <location>
        <begin position="66"/>
        <end position="116"/>
    </location>
</feature>
<evidence type="ECO:0000313" key="2">
    <source>
        <dbReference type="EMBL" id="KAK9514783.1"/>
    </source>
</evidence>
<feature type="region of interest" description="Disordered" evidence="1">
    <location>
        <begin position="1"/>
        <end position="38"/>
    </location>
</feature>
<protein>
    <submittedName>
        <fullName evidence="2">Uncharacterized protein</fullName>
    </submittedName>
</protein>
<organism evidence="2 3">
    <name type="scientific">Zoarces viviparus</name>
    <name type="common">Viviparous eelpout</name>
    <name type="synonym">Blennius viviparus</name>
    <dbReference type="NCBI Taxonomy" id="48416"/>
    <lineage>
        <taxon>Eukaryota</taxon>
        <taxon>Metazoa</taxon>
        <taxon>Chordata</taxon>
        <taxon>Craniata</taxon>
        <taxon>Vertebrata</taxon>
        <taxon>Euteleostomi</taxon>
        <taxon>Actinopterygii</taxon>
        <taxon>Neopterygii</taxon>
        <taxon>Teleostei</taxon>
        <taxon>Neoteleostei</taxon>
        <taxon>Acanthomorphata</taxon>
        <taxon>Eupercaria</taxon>
        <taxon>Perciformes</taxon>
        <taxon>Cottioidei</taxon>
        <taxon>Zoarcales</taxon>
        <taxon>Zoarcidae</taxon>
        <taxon>Zoarcinae</taxon>
        <taxon>Zoarces</taxon>
    </lineage>
</organism>
<reference evidence="2 3" key="1">
    <citation type="journal article" date="2024" name="Genome Biol. Evol.">
        <title>Chromosome-level genome assembly of the viviparous eelpout Zoarces viviparus.</title>
        <authorList>
            <person name="Fuhrmann N."/>
            <person name="Brasseur M.V."/>
            <person name="Bakowski C.E."/>
            <person name="Podsiadlowski L."/>
            <person name="Prost S."/>
            <person name="Krehenwinkel H."/>
            <person name="Mayer C."/>
        </authorList>
    </citation>
    <scope>NUCLEOTIDE SEQUENCE [LARGE SCALE GENOMIC DNA]</scope>
    <source>
        <strain evidence="2">NO-MEL_2022_Ind0_liver</strain>
    </source>
</reference>
<evidence type="ECO:0000313" key="3">
    <source>
        <dbReference type="Proteomes" id="UP001488805"/>
    </source>
</evidence>
<accession>A0AAW1DX92</accession>
<gene>
    <name evidence="2" type="ORF">VZT92_025471</name>
</gene>
<dbReference type="Proteomes" id="UP001488805">
    <property type="component" value="Unassembled WGS sequence"/>
</dbReference>
<keyword evidence="3" id="KW-1185">Reference proteome</keyword>
<proteinExistence type="predicted"/>
<dbReference type="EMBL" id="JBCEZU010000586">
    <property type="protein sequence ID" value="KAK9514783.1"/>
    <property type="molecule type" value="Genomic_DNA"/>
</dbReference>
<evidence type="ECO:0000256" key="1">
    <source>
        <dbReference type="SAM" id="MobiDB-lite"/>
    </source>
</evidence>
<feature type="region of interest" description="Disordered" evidence="1">
    <location>
        <begin position="58"/>
        <end position="134"/>
    </location>
</feature>
<comment type="caution">
    <text evidence="2">The sequence shown here is derived from an EMBL/GenBank/DDBJ whole genome shotgun (WGS) entry which is preliminary data.</text>
</comment>